<reference evidence="2 3" key="1">
    <citation type="submission" date="2016-10" db="EMBL/GenBank/DDBJ databases">
        <authorList>
            <person name="de Groot N.N."/>
        </authorList>
    </citation>
    <scope>NUCLEOTIDE SEQUENCE [LARGE SCALE GENOMIC DNA]</scope>
    <source>
        <strain evidence="2 3">NLAE-zl-G419</strain>
    </source>
</reference>
<dbReference type="InterPro" id="IPR027383">
    <property type="entry name" value="Znf_put"/>
</dbReference>
<evidence type="ECO:0000259" key="1">
    <source>
        <dbReference type="Pfam" id="PF13490"/>
    </source>
</evidence>
<dbReference type="Proteomes" id="UP000182135">
    <property type="component" value="Unassembled WGS sequence"/>
</dbReference>
<keyword evidence="3" id="KW-1185">Reference proteome</keyword>
<dbReference type="GeneID" id="90546116"/>
<accession>A0A1I2L385</accession>
<dbReference type="EMBL" id="FOOE01000008">
    <property type="protein sequence ID" value="SFF72989.1"/>
    <property type="molecule type" value="Genomic_DNA"/>
</dbReference>
<dbReference type="Pfam" id="PF13490">
    <property type="entry name" value="zf-HC2"/>
    <property type="match status" value="1"/>
</dbReference>
<dbReference type="Gene3D" id="2.40.128.660">
    <property type="entry name" value="Uncharacterised protein PF15525, DUF4652"/>
    <property type="match status" value="1"/>
</dbReference>
<dbReference type="STRING" id="1529.SAMN04487885_10875"/>
<feature type="domain" description="Putative zinc-finger" evidence="1">
    <location>
        <begin position="3"/>
        <end position="37"/>
    </location>
</feature>
<evidence type="ECO:0000313" key="3">
    <source>
        <dbReference type="Proteomes" id="UP000182135"/>
    </source>
</evidence>
<protein>
    <recommendedName>
        <fullName evidence="1">Putative zinc-finger domain-containing protein</fullName>
    </recommendedName>
</protein>
<sequence length="392" mass="46060">MKCKTFRDHMYEYMEGDLSRDMEKSMDMHKEQCMKCREVFEEEKAMDDTFKRAFDNTYIEFDSTRNSVLESIDRNKYSNKNGNKLYYKFCKSFKSYGAIVAMIIGMLILAPFIKNLFSTSSEIVPLKHDESMSKITFDITSEEISISDELKGLSWNNSKDSRYTMAIYNDEDQTDMKPFIFFTDNNIKKSYKLTFKSKNNSDIKIYEFKWMEDNNIMILLSDKDSKLQGGNKLIVLNLENLSFDIIYGTETSNDVFREFTINHNQIRIDTTSVDETGRQIGKGVEYVDFKDVTTDENNEVRIYLNKIIEAIKNDDYESISGILEGAKINKKYMDSDIYLNKIYKIGNEEEGKREFLIDFLCVKDDGNRKRYIKRVMLENKYEKTFLKGLGVE</sequence>
<evidence type="ECO:0000313" key="2">
    <source>
        <dbReference type="EMBL" id="SFF72989.1"/>
    </source>
</evidence>
<dbReference type="AlphaFoldDB" id="A0A1I2L385"/>
<name>A0A1I2L385_9CLOT</name>
<dbReference type="RefSeq" id="WP_027637788.1">
    <property type="nucleotide sequence ID" value="NZ_CP076620.1"/>
</dbReference>
<organism evidence="2 3">
    <name type="scientific">Clostridium cadaveris</name>
    <dbReference type="NCBI Taxonomy" id="1529"/>
    <lineage>
        <taxon>Bacteria</taxon>
        <taxon>Bacillati</taxon>
        <taxon>Bacillota</taxon>
        <taxon>Clostridia</taxon>
        <taxon>Eubacteriales</taxon>
        <taxon>Clostridiaceae</taxon>
        <taxon>Clostridium</taxon>
    </lineage>
</organism>
<dbReference type="OrthoDB" id="2882585at2"/>
<gene>
    <name evidence="2" type="ORF">SAMN04487885_10875</name>
</gene>
<proteinExistence type="predicted"/>